<protein>
    <submittedName>
        <fullName evidence="10">Uncharacterized protein</fullName>
    </submittedName>
</protein>
<evidence type="ECO:0000256" key="3">
    <source>
        <dbReference type="ARBA" id="ARBA00022989"/>
    </source>
</evidence>
<evidence type="ECO:0000256" key="1">
    <source>
        <dbReference type="ARBA" id="ARBA00004141"/>
    </source>
</evidence>
<dbReference type="SMART" id="SM00679">
    <property type="entry name" value="CTNS"/>
    <property type="match status" value="2"/>
</dbReference>
<evidence type="ECO:0000256" key="8">
    <source>
        <dbReference type="SAM" id="MobiDB-lite"/>
    </source>
</evidence>
<dbReference type="PANTHER" id="PTHR16201">
    <property type="entry name" value="SEVEN TRANSMEMBRANE PROTEIN 1-RELATED"/>
    <property type="match status" value="1"/>
</dbReference>
<organism evidence="10 11">
    <name type="scientific">Candidozyma duobushaemuli</name>
    <dbReference type="NCBI Taxonomy" id="1231522"/>
    <lineage>
        <taxon>Eukaryota</taxon>
        <taxon>Fungi</taxon>
        <taxon>Dikarya</taxon>
        <taxon>Ascomycota</taxon>
        <taxon>Saccharomycotina</taxon>
        <taxon>Pichiomycetes</taxon>
        <taxon>Metschnikowiaceae</taxon>
        <taxon>Candidozyma</taxon>
    </lineage>
</organism>
<comment type="catalytic activity">
    <reaction evidence="6">
        <text>L-histidine(out) + L-arginine(in) = L-histidine(in) + L-arginine(out)</text>
        <dbReference type="Rhea" id="RHEA:71063"/>
        <dbReference type="ChEBI" id="CHEBI:32682"/>
        <dbReference type="ChEBI" id="CHEBI:57595"/>
    </reaction>
</comment>
<dbReference type="Proteomes" id="UP000244406">
    <property type="component" value="Unassembled WGS sequence"/>
</dbReference>
<dbReference type="GO" id="GO:0000329">
    <property type="term" value="C:fungal-type vacuole membrane"/>
    <property type="evidence" value="ECO:0007669"/>
    <property type="project" value="TreeGrafter"/>
</dbReference>
<sequence>MIECSTASALSHFFSTFSLISWMGAQLPQIYTNYVNKSAEGISPSFLILWFMGDFLSFTSCLLNESTLAFQVYLSLFFICNDIALCYQFYYYNNIYPKANAPVKPSGVEIAESSVADADIHAGSGTIHIRSHIPEPEEADEWSSLTPPSDGSIPGSYNSINKKPNVAKVATIGSILNSGLSNAFPVSRAMESVISVAEEAGSHDVLALILAWSCTAVYVSSRCPQLYKNYKRKSVEGVSPLLFGAALFGNLAYTISVLTSCEFLLSDDKATYFWHQLPYLIGSSGTIVFDFAYFYQRHIYRNSHDYSAVVGLEPWDQLERRSIYSKLKDESAYTQIGPDTYPNPLYSLEKEEIEKLNEEDFRHLISIPYKSISETDQFCFNVIQLVHDNLISNPAKAKMFLCNIEDEGIRTVIVDCLKQYYKANSVRDSILQFIVAPEAATTRRAIFANIEDILFEKSTPKSEKSTLLLSYLRKLALSSTSNHISLLLQDRTAKSILEHVSETSRAELYSYFLHINMKFSDMAMFDQFKQSLLHGSNLNNLVAKTGIIDAKWHHLNDVVIDEQHKQKMLNFFTFNDLQYFTTQAIESNDLLDANLYLDLLVAKLESSSLKSNPSGHKGRIQKLLHVLLKHSMTFKGPQECLKFLRYMPQVGLEIRPATMLRVLIQLRKDECFDEALLLINNLHNCELSSHQRAMLVHEIVNVISRKFAGHPEVIVGYFASMFGNDALHLLHRLGLLQLIYKDDFKSLDFTSIKRADIHEDLTSCVLEHSHLQILYDVVLKYLGVSSLAPRLVMDLYHRYMNELPNCTKSSKLWQVDDGIVSLFIECLCKTEPGSLDMKLSKDKKRYEAAKAISQDFFDKQQLPKEKRKSFTYDVLISSALLQHNDYTFAAAVLKHAREHKIPSTFNQLYPFIMYHYVRGDRQRAEAWYNMMVKDGVKAKSTAGDRLVSIAEECGWNIKGSLYRRTINHRNQKIRRELANMRGDHLEALGIKGDEQHILHHGENTPSEMLDHLDSKKRFESIVAHVNRTLSELGEVYSEIGYSNREINQRQADVFLTIDDTIKSISSNALREKNSLQNECEWLRQQIRFMLATLNDSHGERTLKLSSRGIVFEDDVMYATGYREDVKEQVHSFHHYNQPSFHDPTFGDAEEIGESDYSMQQQYDYMTKTIPQLSLLQTKSSLNNIFLDVLKAFVKIFRKFADLSYRYWENVDIIGAEASKANSLTSQLPNKTEAEEYLTLTEDFEATVKQLRLTEKVSKTPFTSMGNAHDDDNAFVISSPKKAKIRDLTRAKEDVADISGISQSSPDETMSHLREINGKLITALRGLKIIKLNSKLISDLTAEVEQSKTEVANRAVEMKDFVNQCLDIVVILSLSDSDLIKIQQRVIQAKGEEYAKEGPFDSEALKLIEGDILAFGLERSKLLYLQKLTHTLTHLRDSKQKKWNYYMSACQRLWDKLCESPQFISHFQQENSSLSETSLVNLKMELNRLYMKRSEFIGSFIVDAQKEIAEYQSLLLYSDSQRQAFDYFDYNADDDSDDKEQILNLHEAELNRLREEYESKKTILELYKELNEYLEDQKFLEESSKDSSRLLQKDSCKILMKEERIRKTIHRNLPRVIKALKEEVIQFNKTMISCEKKPFSINGQDLYEKVLTIESQSCNQRRPKFTRGISPRKGSVSPKRPEPVNTQNGSKKSGRLRSPIKVGKETLQRRVSPAINSVRSLKSPALNESKSTIASRHETRVLKEARNGLAVNSSLESSPKAFRNAPSSHVMTRPQLQPLHSPLNPESSISMNFSPSESTLYSMCSRVSPLKDKNTNSKADFSPIRETEFNAEDKENNSVYKEKHLAGDARDIAKESTNHRLSTHSLANSTVISDVNEDWKEQRLRDIQSRAEKIYDNSHI</sequence>
<dbReference type="InterPro" id="IPR051415">
    <property type="entry name" value="LAAT-1"/>
</dbReference>
<keyword evidence="7" id="KW-0175">Coiled coil</keyword>
<dbReference type="Gene3D" id="1.20.1280.290">
    <property type="match status" value="2"/>
</dbReference>
<feature type="transmembrane region" description="Helical" evidence="9">
    <location>
        <begin position="7"/>
        <end position="25"/>
    </location>
</feature>
<reference evidence="10 11" key="1">
    <citation type="submission" date="2017-12" db="EMBL/GenBank/DDBJ databases">
        <title>Genome Sequence of the Amphotericin B-resistant Candida duobushaemulonii strain, B09383.</title>
        <authorList>
            <person name="Chow N.A."/>
            <person name="Gade L."/>
            <person name="Batra D."/>
            <person name="Rowe L.A."/>
            <person name="Loparev V.N."/>
            <person name="Litvintseva A.P."/>
        </authorList>
    </citation>
    <scope>NUCLEOTIDE SEQUENCE [LARGE SCALE GENOMIC DNA]</scope>
    <source>
        <strain evidence="10 11">B09383</strain>
    </source>
</reference>
<comment type="similarity">
    <text evidence="5">Belongs to the laat-1 family.</text>
</comment>
<keyword evidence="2 9" id="KW-0812">Transmembrane</keyword>
<feature type="coiled-coil region" evidence="7">
    <location>
        <begin position="1535"/>
        <end position="1582"/>
    </location>
</feature>
<evidence type="ECO:0000313" key="10">
    <source>
        <dbReference type="EMBL" id="PVH15103.1"/>
    </source>
</evidence>
<evidence type="ECO:0000256" key="9">
    <source>
        <dbReference type="SAM" id="Phobius"/>
    </source>
</evidence>
<dbReference type="FunFam" id="1.20.1280.290:FF:000038">
    <property type="entry name" value="PQ loop repeat containing 2"/>
    <property type="match status" value="1"/>
</dbReference>
<evidence type="ECO:0000256" key="7">
    <source>
        <dbReference type="SAM" id="Coils"/>
    </source>
</evidence>
<feature type="transmembrane region" description="Helical" evidence="9">
    <location>
        <begin position="70"/>
        <end position="90"/>
    </location>
</feature>
<evidence type="ECO:0000256" key="5">
    <source>
        <dbReference type="ARBA" id="ARBA00038039"/>
    </source>
</evidence>
<name>A0A2V1ACV5_9ASCO</name>
<comment type="caution">
    <text evidence="10">The sequence shown here is derived from an EMBL/GenBank/DDBJ whole genome shotgun (WGS) entry which is preliminary data.</text>
</comment>
<gene>
    <name evidence="10" type="ORF">CXQ87_002938</name>
</gene>
<dbReference type="PANTHER" id="PTHR16201:SF34">
    <property type="entry name" value="LYSOSOMAL AMINO ACID TRANSPORTER 1"/>
    <property type="match status" value="1"/>
</dbReference>
<dbReference type="GO" id="GO:0034488">
    <property type="term" value="P:basic amino acid transmembrane export from vacuole"/>
    <property type="evidence" value="ECO:0007669"/>
    <property type="project" value="TreeGrafter"/>
</dbReference>
<evidence type="ECO:0000256" key="6">
    <source>
        <dbReference type="ARBA" id="ARBA00050768"/>
    </source>
</evidence>
<feature type="transmembrane region" description="Helical" evidence="9">
    <location>
        <begin position="45"/>
        <end position="63"/>
    </location>
</feature>
<comment type="subcellular location">
    <subcellularLocation>
        <location evidence="1">Membrane</location>
        <topology evidence="1">Multi-pass membrane protein</topology>
    </subcellularLocation>
</comment>
<dbReference type="RefSeq" id="XP_025336043.1">
    <property type="nucleotide sequence ID" value="XM_025481425.1"/>
</dbReference>
<keyword evidence="4 9" id="KW-0472">Membrane</keyword>
<evidence type="ECO:0000256" key="4">
    <source>
        <dbReference type="ARBA" id="ARBA00023136"/>
    </source>
</evidence>
<keyword evidence="11" id="KW-1185">Reference proteome</keyword>
<accession>A0A2V1ACV5</accession>
<evidence type="ECO:0000256" key="2">
    <source>
        <dbReference type="ARBA" id="ARBA00022692"/>
    </source>
</evidence>
<dbReference type="FunFam" id="1.20.1280.290:FF:000009">
    <property type="entry name" value="PQ loop repeat family protein"/>
    <property type="match status" value="1"/>
</dbReference>
<dbReference type="GO" id="GO:0015174">
    <property type="term" value="F:basic amino acid transmembrane transporter activity"/>
    <property type="evidence" value="ECO:0007669"/>
    <property type="project" value="TreeGrafter"/>
</dbReference>
<dbReference type="Pfam" id="PF03999">
    <property type="entry name" value="MAP65_ASE1"/>
    <property type="match status" value="1"/>
</dbReference>
<feature type="region of interest" description="Disordered" evidence="8">
    <location>
        <begin position="1660"/>
        <end position="1697"/>
    </location>
</feature>
<dbReference type="Pfam" id="PF04193">
    <property type="entry name" value="PQ-loop"/>
    <property type="match status" value="2"/>
</dbReference>
<dbReference type="VEuPathDB" id="FungiDB:CXQ87_002938"/>
<dbReference type="EMBL" id="PKFP01000003">
    <property type="protein sequence ID" value="PVH15103.1"/>
    <property type="molecule type" value="Genomic_DNA"/>
</dbReference>
<dbReference type="InterPro" id="IPR006603">
    <property type="entry name" value="PQ-loop_rpt"/>
</dbReference>
<evidence type="ECO:0000313" key="11">
    <source>
        <dbReference type="Proteomes" id="UP000244406"/>
    </source>
</evidence>
<dbReference type="GeneID" id="37002938"/>
<keyword evidence="3 9" id="KW-1133">Transmembrane helix</keyword>
<feature type="region of interest" description="Disordered" evidence="8">
    <location>
        <begin position="1752"/>
        <end position="1790"/>
    </location>
</feature>
<proteinExistence type="inferred from homology"/>
<dbReference type="Gene3D" id="1.20.58.1520">
    <property type="match status" value="1"/>
</dbReference>